<organism evidence="2 3">
    <name type="scientific">Meganyctiphanes norvegica</name>
    <name type="common">Northern krill</name>
    <name type="synonym">Thysanopoda norvegica</name>
    <dbReference type="NCBI Taxonomy" id="48144"/>
    <lineage>
        <taxon>Eukaryota</taxon>
        <taxon>Metazoa</taxon>
        <taxon>Ecdysozoa</taxon>
        <taxon>Arthropoda</taxon>
        <taxon>Crustacea</taxon>
        <taxon>Multicrustacea</taxon>
        <taxon>Malacostraca</taxon>
        <taxon>Eumalacostraca</taxon>
        <taxon>Eucarida</taxon>
        <taxon>Euphausiacea</taxon>
        <taxon>Euphausiidae</taxon>
        <taxon>Meganyctiphanes</taxon>
    </lineage>
</organism>
<name>A0AAV2SXL4_MEGNR</name>
<feature type="non-terminal residue" evidence="2">
    <location>
        <position position="1"/>
    </location>
</feature>
<proteinExistence type="predicted"/>
<reference evidence="2 3" key="1">
    <citation type="submission" date="2024-05" db="EMBL/GenBank/DDBJ databases">
        <authorList>
            <person name="Wallberg A."/>
        </authorList>
    </citation>
    <scope>NUCLEOTIDE SEQUENCE [LARGE SCALE GENOMIC DNA]</scope>
</reference>
<gene>
    <name evidence="2" type="ORF">MNOR_LOCUS40990</name>
</gene>
<protein>
    <recommendedName>
        <fullName evidence="4">Breast cancer 2 early onset</fullName>
    </recommendedName>
</protein>
<evidence type="ECO:0000313" key="2">
    <source>
        <dbReference type="EMBL" id="CAL4244854.1"/>
    </source>
</evidence>
<comment type="caution">
    <text evidence="2">The sequence shown here is derived from an EMBL/GenBank/DDBJ whole genome shotgun (WGS) entry which is preliminary data.</text>
</comment>
<dbReference type="AlphaFoldDB" id="A0AAV2SXL4"/>
<evidence type="ECO:0008006" key="4">
    <source>
        <dbReference type="Google" id="ProtNLM"/>
    </source>
</evidence>
<evidence type="ECO:0000313" key="3">
    <source>
        <dbReference type="Proteomes" id="UP001497623"/>
    </source>
</evidence>
<sequence length="429" mass="49396">KISLSSPLNKIKLKKRAECKTFTTSLMKQGICVNDENERNMLSEKSEKNIDQMGKNQIENIFCQKNLIHNLSNAINVGKIEDDELNTKHNEENNSQQQIGYHTVNTGEWRALDHSDNEIFCGAFNKKREGSYSRRRTFELTDYIETSENKKTNSPITSKGTLDLSQINNIENTGDGKLSIIKDCLKREEKEKIMDIGINELFENQEKAIFEIGERSELEKGDYQSTNMSDIQKNIMLADNDMKVDECSDILKDKERVIQSISIKPVLVQKNDLENRDVGKFSITHSCSKLEKKEKINDIVINEQLESREKTISEHCKTSELDYHTNTNMPEFHKNIVLADNDMKVDECNDILKAEENTVQSSLIKQELVQRNELTNRNEGDFSITNGRSQLENKEKINDIGISEQLKNKEKNISERGESSELEKEDYHC</sequence>
<accession>A0AAV2SXL4</accession>
<keyword evidence="3" id="KW-1185">Reference proteome</keyword>
<dbReference type="Proteomes" id="UP001497623">
    <property type="component" value="Unassembled WGS sequence"/>
</dbReference>
<feature type="non-terminal residue" evidence="2">
    <location>
        <position position="429"/>
    </location>
</feature>
<evidence type="ECO:0000256" key="1">
    <source>
        <dbReference type="SAM" id="MobiDB-lite"/>
    </source>
</evidence>
<feature type="region of interest" description="Disordered" evidence="1">
    <location>
        <begin position="408"/>
        <end position="429"/>
    </location>
</feature>
<dbReference type="EMBL" id="CAXKWB010137497">
    <property type="protein sequence ID" value="CAL4244854.1"/>
    <property type="molecule type" value="Genomic_DNA"/>
</dbReference>